<comment type="similarity">
    <text evidence="2">Belongs to the lambda interferon family.</text>
</comment>
<dbReference type="GO" id="GO:0045087">
    <property type="term" value="P:innate immune response"/>
    <property type="evidence" value="ECO:0000318"/>
    <property type="project" value="GO_Central"/>
</dbReference>
<proteinExistence type="inferred from homology"/>
<dbReference type="GO" id="GO:0051607">
    <property type="term" value="P:defense response to virus"/>
    <property type="evidence" value="ECO:0000318"/>
    <property type="project" value="GO_Central"/>
</dbReference>
<evidence type="ECO:0000256" key="2">
    <source>
        <dbReference type="ARBA" id="ARBA00008717"/>
    </source>
</evidence>
<keyword evidence="6" id="KW-0051">Antiviral defense</keyword>
<evidence type="ECO:0000313" key="8">
    <source>
        <dbReference type="Proteomes" id="UP000002280"/>
    </source>
</evidence>
<dbReference type="Pfam" id="PF15177">
    <property type="entry name" value="IL28A"/>
    <property type="match status" value="1"/>
</dbReference>
<dbReference type="GO" id="GO:0005615">
    <property type="term" value="C:extracellular space"/>
    <property type="evidence" value="ECO:0000318"/>
    <property type="project" value="GO_Central"/>
</dbReference>
<dbReference type="Gene3D" id="1.20.1250.60">
    <property type="entry name" value="Interferon lambda"/>
    <property type="match status" value="1"/>
</dbReference>
<dbReference type="HOGENOM" id="CLU_120266_0_0_1"/>
<name>F6W920_MONDO</name>
<dbReference type="GO" id="GO:0005102">
    <property type="term" value="F:signaling receptor binding"/>
    <property type="evidence" value="ECO:0000318"/>
    <property type="project" value="GO_Central"/>
</dbReference>
<evidence type="ECO:0000256" key="4">
    <source>
        <dbReference type="ARBA" id="ARBA00022525"/>
    </source>
</evidence>
<dbReference type="InterPro" id="IPR038326">
    <property type="entry name" value="IFN-lambda_sf"/>
</dbReference>
<evidence type="ECO:0000256" key="1">
    <source>
        <dbReference type="ARBA" id="ARBA00004613"/>
    </source>
</evidence>
<evidence type="ECO:0000256" key="3">
    <source>
        <dbReference type="ARBA" id="ARBA00022514"/>
    </source>
</evidence>
<reference evidence="7 8" key="1">
    <citation type="journal article" date="2007" name="Nature">
        <title>Genome of the marsupial Monodelphis domestica reveals innovation in non-coding sequences.</title>
        <authorList>
            <person name="Mikkelsen T.S."/>
            <person name="Wakefield M.J."/>
            <person name="Aken B."/>
            <person name="Amemiya C.T."/>
            <person name="Chang J.L."/>
            <person name="Duke S."/>
            <person name="Garber M."/>
            <person name="Gentles A.J."/>
            <person name="Goodstadt L."/>
            <person name="Heger A."/>
            <person name="Jurka J."/>
            <person name="Kamal M."/>
            <person name="Mauceli E."/>
            <person name="Searle S.M."/>
            <person name="Sharpe T."/>
            <person name="Baker M.L."/>
            <person name="Batzer M.A."/>
            <person name="Benos P.V."/>
            <person name="Belov K."/>
            <person name="Clamp M."/>
            <person name="Cook A."/>
            <person name="Cuff J."/>
            <person name="Das R."/>
            <person name="Davidow L."/>
            <person name="Deakin J.E."/>
            <person name="Fazzari M.J."/>
            <person name="Glass J.L."/>
            <person name="Grabherr M."/>
            <person name="Greally J.M."/>
            <person name="Gu W."/>
            <person name="Hore T.A."/>
            <person name="Huttley G.A."/>
            <person name="Kleber M."/>
            <person name="Jirtle R.L."/>
            <person name="Koina E."/>
            <person name="Lee J.T."/>
            <person name="Mahony S."/>
            <person name="Marra M.A."/>
            <person name="Miller R.D."/>
            <person name="Nicholls R.D."/>
            <person name="Oda M."/>
            <person name="Papenfuss A.T."/>
            <person name="Parra Z.E."/>
            <person name="Pollock D.D."/>
            <person name="Ray D.A."/>
            <person name="Schein J.E."/>
            <person name="Speed T.P."/>
            <person name="Thompson K."/>
            <person name="VandeBerg J.L."/>
            <person name="Wade C.M."/>
            <person name="Walker J.A."/>
            <person name="Waters P.D."/>
            <person name="Webber C."/>
            <person name="Weidman J.R."/>
            <person name="Xie X."/>
            <person name="Zody M.C."/>
            <person name="Baldwin J."/>
            <person name="Abdouelleil A."/>
            <person name="Abdulkadir J."/>
            <person name="Abebe A."/>
            <person name="Abera B."/>
            <person name="Abreu J."/>
            <person name="Acer S.C."/>
            <person name="Aftuck L."/>
            <person name="Alexander A."/>
            <person name="An P."/>
            <person name="Anderson E."/>
            <person name="Anderson S."/>
            <person name="Arachi H."/>
            <person name="Azer M."/>
            <person name="Bachantsang P."/>
            <person name="Barry A."/>
            <person name="Bayul T."/>
            <person name="Berlin A."/>
            <person name="Bessette D."/>
            <person name="Bloom T."/>
            <person name="Bloom T."/>
            <person name="Boguslavskiy L."/>
            <person name="Bonnet C."/>
            <person name="Boukhgalter B."/>
            <person name="Bourzgui I."/>
            <person name="Brown A."/>
            <person name="Cahill P."/>
            <person name="Channer S."/>
            <person name="Cheshatsang Y."/>
            <person name="Chuda L."/>
            <person name="Citroen M."/>
            <person name="Collymore A."/>
            <person name="Cooke P."/>
            <person name="Costello M."/>
            <person name="D'Aco K."/>
            <person name="Daza R."/>
            <person name="De Haan G."/>
            <person name="DeGray S."/>
            <person name="DeMaso C."/>
            <person name="Dhargay N."/>
            <person name="Dooley K."/>
            <person name="Dooley E."/>
            <person name="Doricent M."/>
            <person name="Dorje P."/>
            <person name="Dorjee K."/>
            <person name="Dupes A."/>
            <person name="Elong R."/>
            <person name="Falk J."/>
            <person name="Farina A."/>
            <person name="Faro S."/>
            <person name="Ferguson D."/>
            <person name="Fisher S."/>
            <person name="Foley C.D."/>
            <person name="Franke A."/>
            <person name="Friedrich D."/>
            <person name="Gadbois L."/>
            <person name="Gearin G."/>
            <person name="Gearin C.R."/>
            <person name="Giannoukos G."/>
            <person name="Goode T."/>
            <person name="Graham J."/>
            <person name="Grandbois E."/>
            <person name="Grewal S."/>
            <person name="Gyaltsen K."/>
            <person name="Hafez N."/>
            <person name="Hagos B."/>
            <person name="Hall J."/>
            <person name="Henson C."/>
            <person name="Hollinger A."/>
            <person name="Honan T."/>
            <person name="Huard M.D."/>
            <person name="Hughes L."/>
            <person name="Hurhula B."/>
            <person name="Husby M.E."/>
            <person name="Kamat A."/>
            <person name="Kanga B."/>
            <person name="Kashin S."/>
            <person name="Khazanovich D."/>
            <person name="Kisner P."/>
            <person name="Lance K."/>
            <person name="Lara M."/>
            <person name="Lee W."/>
            <person name="Lennon N."/>
            <person name="Letendre F."/>
            <person name="LeVine R."/>
            <person name="Lipovsky A."/>
            <person name="Liu X."/>
            <person name="Liu J."/>
            <person name="Liu S."/>
            <person name="Lokyitsang T."/>
            <person name="Lokyitsang Y."/>
            <person name="Lubonja R."/>
            <person name="Lui A."/>
            <person name="MacDonald P."/>
            <person name="Magnisalis V."/>
            <person name="Maru K."/>
            <person name="Matthews C."/>
            <person name="McCusker W."/>
            <person name="McDonough S."/>
            <person name="Mehta T."/>
            <person name="Meldrim J."/>
            <person name="Meneus L."/>
            <person name="Mihai O."/>
            <person name="Mihalev A."/>
            <person name="Mihova T."/>
            <person name="Mittelman R."/>
            <person name="Mlenga V."/>
            <person name="Montmayeur A."/>
            <person name="Mulrain L."/>
            <person name="Navidi A."/>
            <person name="Naylor J."/>
            <person name="Negash T."/>
            <person name="Nguyen T."/>
            <person name="Nguyen N."/>
            <person name="Nicol R."/>
            <person name="Norbu C."/>
            <person name="Norbu N."/>
            <person name="Novod N."/>
            <person name="O'Neill B."/>
            <person name="Osman S."/>
            <person name="Markiewicz E."/>
            <person name="Oyono O.L."/>
            <person name="Patti C."/>
            <person name="Phunkhang P."/>
            <person name="Pierre F."/>
            <person name="Priest M."/>
            <person name="Raghuraman S."/>
            <person name="Rege F."/>
            <person name="Reyes R."/>
            <person name="Rise C."/>
            <person name="Rogov P."/>
            <person name="Ross K."/>
            <person name="Ryan E."/>
            <person name="Settipalli S."/>
            <person name="Shea T."/>
            <person name="Sherpa N."/>
            <person name="Shi L."/>
            <person name="Shih D."/>
            <person name="Sparrow T."/>
            <person name="Spaulding J."/>
            <person name="Stalker J."/>
            <person name="Stange-Thomann N."/>
            <person name="Stavropoulos S."/>
            <person name="Stone C."/>
            <person name="Strader C."/>
            <person name="Tesfaye S."/>
            <person name="Thomson T."/>
            <person name="Thoulutsang Y."/>
            <person name="Thoulutsang D."/>
            <person name="Topham K."/>
            <person name="Topping I."/>
            <person name="Tsamla T."/>
            <person name="Vassiliev H."/>
            <person name="Vo A."/>
            <person name="Wangchuk T."/>
            <person name="Wangdi T."/>
            <person name="Weiand M."/>
            <person name="Wilkinson J."/>
            <person name="Wilson A."/>
            <person name="Yadav S."/>
            <person name="Young G."/>
            <person name="Yu Q."/>
            <person name="Zembek L."/>
            <person name="Zhong D."/>
            <person name="Zimmer A."/>
            <person name="Zwirko Z."/>
            <person name="Jaffe D.B."/>
            <person name="Alvarez P."/>
            <person name="Brockman W."/>
            <person name="Butler J."/>
            <person name="Chin C."/>
            <person name="Gnerre S."/>
            <person name="MacCallum I."/>
            <person name="Graves J.A."/>
            <person name="Ponting C.P."/>
            <person name="Breen M."/>
            <person name="Samollow P.B."/>
            <person name="Lander E.S."/>
            <person name="Lindblad-Toh K."/>
        </authorList>
    </citation>
    <scope>NUCLEOTIDE SEQUENCE [LARGE SCALE GENOMIC DNA]</scope>
</reference>
<dbReference type="GO" id="GO:0050778">
    <property type="term" value="P:positive regulation of immune response"/>
    <property type="evidence" value="ECO:0007669"/>
    <property type="project" value="InterPro"/>
</dbReference>
<organism evidence="7 8">
    <name type="scientific">Monodelphis domestica</name>
    <name type="common">Gray short-tailed opossum</name>
    <dbReference type="NCBI Taxonomy" id="13616"/>
    <lineage>
        <taxon>Eukaryota</taxon>
        <taxon>Metazoa</taxon>
        <taxon>Chordata</taxon>
        <taxon>Craniata</taxon>
        <taxon>Vertebrata</taxon>
        <taxon>Euteleostomi</taxon>
        <taxon>Mammalia</taxon>
        <taxon>Metatheria</taxon>
        <taxon>Didelphimorphia</taxon>
        <taxon>Didelphidae</taxon>
        <taxon>Monodelphis</taxon>
    </lineage>
</organism>
<dbReference type="InParanoid" id="F6W920"/>
<dbReference type="GeneTree" id="ENSGT00390000014310"/>
<evidence type="ECO:0000313" key="7">
    <source>
        <dbReference type="Ensembl" id="ENSMODP00000031641.2"/>
    </source>
</evidence>
<dbReference type="GO" id="GO:0005125">
    <property type="term" value="F:cytokine activity"/>
    <property type="evidence" value="ECO:0007669"/>
    <property type="project" value="UniProtKB-KW"/>
</dbReference>
<dbReference type="AlphaFoldDB" id="F6W920"/>
<reference evidence="7" key="2">
    <citation type="submission" date="2025-08" db="UniProtKB">
        <authorList>
            <consortium name="Ensembl"/>
        </authorList>
    </citation>
    <scope>IDENTIFICATION</scope>
</reference>
<reference evidence="7" key="3">
    <citation type="submission" date="2025-09" db="UniProtKB">
        <authorList>
            <consortium name="Ensembl"/>
        </authorList>
    </citation>
    <scope>IDENTIFICATION</scope>
</reference>
<dbReference type="PANTHER" id="PTHR31943:SF1">
    <property type="entry name" value="INTERFERON LAMBDA-2-RELATED"/>
    <property type="match status" value="1"/>
</dbReference>
<keyword evidence="3" id="KW-0202">Cytokine</keyword>
<accession>F6W920</accession>
<dbReference type="PANTHER" id="PTHR31943">
    <property type="entry name" value="INTERLEUKIN-28 AND 29"/>
    <property type="match status" value="1"/>
</dbReference>
<keyword evidence="5" id="KW-0732">Signal</keyword>
<dbReference type="GO" id="GO:0007259">
    <property type="term" value="P:cell surface receptor signaling pathway via JAK-STAT"/>
    <property type="evidence" value="ECO:0007669"/>
    <property type="project" value="InterPro"/>
</dbReference>
<evidence type="ECO:0000256" key="6">
    <source>
        <dbReference type="ARBA" id="ARBA00023118"/>
    </source>
</evidence>
<dbReference type="STRING" id="13616.ENSMODP00000031641"/>
<keyword evidence="4" id="KW-0964">Secreted</keyword>
<dbReference type="Ensembl" id="ENSMODT00000033215.2">
    <property type="protein sequence ID" value="ENSMODP00000031641.2"/>
    <property type="gene ID" value="ENSMODG00000023790.2"/>
</dbReference>
<dbReference type="eggNOG" id="ENOG502SSDC">
    <property type="taxonomic scope" value="Eukaryota"/>
</dbReference>
<sequence>PLDLCFPILKEGHVVIGQPSPKQSWPKALCGHGLPPEKSCQIPQFKSLSPREMEAFTMAKDTYEKSMLQKKRKCSSKFFHRGWDFRQLQVRRETLFVLEAELKLTLEVLKGIQNPELQDVLIQPLQTLSHIYREIQSCVTPLPSRGHRLPGRPNNWLHRLTEAGKVSYKGDWASSLGCCGPLG</sequence>
<evidence type="ECO:0000256" key="5">
    <source>
        <dbReference type="ARBA" id="ARBA00022729"/>
    </source>
</evidence>
<protein>
    <submittedName>
        <fullName evidence="7">Uncharacterized protein</fullName>
    </submittedName>
</protein>
<comment type="subcellular location">
    <subcellularLocation>
        <location evidence="1">Secreted</location>
    </subcellularLocation>
</comment>
<keyword evidence="8" id="KW-1185">Reference proteome</keyword>
<dbReference type="InterPro" id="IPR029177">
    <property type="entry name" value="INF_lambda"/>
</dbReference>
<dbReference type="OMA" id="TTTWKGC"/>
<dbReference type="Proteomes" id="UP000002280">
    <property type="component" value="Chromosome 4"/>
</dbReference>
<dbReference type="FunCoup" id="F6W920">
    <property type="interactions" value="52"/>
</dbReference>